<dbReference type="InterPro" id="IPR036890">
    <property type="entry name" value="HATPase_C_sf"/>
</dbReference>
<name>A0A8H4L3L4_9HYPO</name>
<evidence type="ECO:0000259" key="16">
    <source>
        <dbReference type="PROSITE" id="PS50112"/>
    </source>
</evidence>
<dbReference type="PROSITE" id="PS50112">
    <property type="entry name" value="PAS"/>
    <property type="match status" value="1"/>
</dbReference>
<evidence type="ECO:0000256" key="13">
    <source>
        <dbReference type="SAM" id="MobiDB-lite"/>
    </source>
</evidence>
<feature type="region of interest" description="Disordered" evidence="13">
    <location>
        <begin position="1258"/>
        <end position="1374"/>
    </location>
</feature>
<keyword evidence="4" id="KW-0963">Cytoplasm</keyword>
<dbReference type="SUPFAM" id="SSF47384">
    <property type="entry name" value="Homodimeric domain of signal transducing histidine kinase"/>
    <property type="match status" value="1"/>
</dbReference>
<dbReference type="NCBIfam" id="TIGR00229">
    <property type="entry name" value="sensory_box"/>
    <property type="match status" value="1"/>
</dbReference>
<dbReference type="SUPFAM" id="SSF55874">
    <property type="entry name" value="ATPase domain of HSP90 chaperone/DNA topoisomerase II/histidine kinase"/>
    <property type="match status" value="1"/>
</dbReference>
<evidence type="ECO:0000256" key="12">
    <source>
        <dbReference type="PROSITE-ProRule" id="PRU00169"/>
    </source>
</evidence>
<dbReference type="GO" id="GO:1900745">
    <property type="term" value="P:positive regulation of p38MAPK cascade"/>
    <property type="evidence" value="ECO:0007669"/>
    <property type="project" value="UniProtKB-ARBA"/>
</dbReference>
<dbReference type="CDD" id="cd17546">
    <property type="entry name" value="REC_hyHK_CKI1_RcsC-like"/>
    <property type="match status" value="1"/>
</dbReference>
<dbReference type="FunFam" id="1.10.287.130:FF:000002">
    <property type="entry name" value="Two-component osmosensing histidine kinase"/>
    <property type="match status" value="1"/>
</dbReference>
<evidence type="ECO:0000256" key="6">
    <source>
        <dbReference type="ARBA" id="ARBA00022679"/>
    </source>
</evidence>
<evidence type="ECO:0000256" key="8">
    <source>
        <dbReference type="ARBA" id="ARBA00022777"/>
    </source>
</evidence>
<dbReference type="InterPro" id="IPR001789">
    <property type="entry name" value="Sig_transdc_resp-reg_receiver"/>
</dbReference>
<evidence type="ECO:0000256" key="4">
    <source>
        <dbReference type="ARBA" id="ARBA00022490"/>
    </source>
</evidence>
<dbReference type="Gene3D" id="3.30.450.20">
    <property type="entry name" value="PAS domain"/>
    <property type="match status" value="2"/>
</dbReference>
<evidence type="ECO:0000256" key="7">
    <source>
        <dbReference type="ARBA" id="ARBA00022741"/>
    </source>
</evidence>
<dbReference type="InterPro" id="IPR013655">
    <property type="entry name" value="PAS_fold_3"/>
</dbReference>
<dbReference type="Pfam" id="PF02518">
    <property type="entry name" value="HATPase_c"/>
    <property type="match status" value="1"/>
</dbReference>
<dbReference type="PROSITE" id="PS50110">
    <property type="entry name" value="RESPONSE_REGULATORY"/>
    <property type="match status" value="1"/>
</dbReference>
<dbReference type="SMART" id="SM00388">
    <property type="entry name" value="HisKA"/>
    <property type="match status" value="1"/>
</dbReference>
<keyword evidence="5 12" id="KW-0597">Phosphoprotein</keyword>
<dbReference type="GO" id="GO:0005524">
    <property type="term" value="F:ATP binding"/>
    <property type="evidence" value="ECO:0007669"/>
    <property type="project" value="UniProtKB-KW"/>
</dbReference>
<keyword evidence="10" id="KW-0902">Two-component regulatory system</keyword>
<dbReference type="EMBL" id="JAADYS010001728">
    <property type="protein sequence ID" value="KAF4461396.1"/>
    <property type="molecule type" value="Genomic_DNA"/>
</dbReference>
<comment type="catalytic activity">
    <reaction evidence="1">
        <text>ATP + protein L-histidine = ADP + protein N-phospho-L-histidine.</text>
        <dbReference type="EC" id="2.7.13.3"/>
    </reaction>
</comment>
<dbReference type="PANTHER" id="PTHR43047:SF74">
    <property type="entry name" value="HISTIDINE KINASE-RELATED"/>
    <property type="match status" value="1"/>
</dbReference>
<dbReference type="CDD" id="cd16922">
    <property type="entry name" value="HATPase_EvgS-ArcB-TorS-like"/>
    <property type="match status" value="1"/>
</dbReference>
<comment type="subcellular location">
    <subcellularLocation>
        <location evidence="2">Cytoplasm</location>
    </subcellularLocation>
</comment>
<evidence type="ECO:0000259" key="15">
    <source>
        <dbReference type="PROSITE" id="PS50110"/>
    </source>
</evidence>
<feature type="compositionally biased region" description="Polar residues" evidence="13">
    <location>
        <begin position="1279"/>
        <end position="1299"/>
    </location>
</feature>
<feature type="compositionally biased region" description="Polar residues" evidence="13">
    <location>
        <begin position="1343"/>
        <end position="1374"/>
    </location>
</feature>
<evidence type="ECO:0000256" key="5">
    <source>
        <dbReference type="ARBA" id="ARBA00022553"/>
    </source>
</evidence>
<evidence type="ECO:0000313" key="18">
    <source>
        <dbReference type="Proteomes" id="UP000554235"/>
    </source>
</evidence>
<feature type="modified residue" description="4-aspartylphosphate" evidence="12">
    <location>
        <position position="1160"/>
    </location>
</feature>
<evidence type="ECO:0000256" key="2">
    <source>
        <dbReference type="ARBA" id="ARBA00004496"/>
    </source>
</evidence>
<sequence length="1374" mass="152396">MSPPEQPRASSQSRAIRPVAAVHDAGSPLSRSESHPNHFQAAVTTTGSPARPRAAVDLVNESNHQDGSPRLLGGGRFLRDPLGSGLRSPSHSPFRLTMPSISPGQLAFSAMQYLPVPTIVLNNLKTVVLANEAMGRMLGIVTEDSDEEDASATIEHLRGQTLSQVGVDILQDGQPVWATWEAFFDTVVDEMGVRAPARDSRQQSQYGGDATPTTSTMPAPERHQSPPARQTQDAVVEVVITRKGISKTAFDSRYKAKESDYQVFAKMIITIWELEDRQAFFTLTFTSTQSPASTLHSTKKPVARPSILEAAERRTITHSNPSSVASSRDSNSPSFHSPGIVTMSSSPFPPMGPPSVASHSSTPSLLQKMLLMKDALLNNTQMPIIAMWKDGSVTFPNTAARKLFEKDAPLDTSVNGFDLLRHWRIYNEDFSRRLDVDEYPISTLLKTETPFSGVRIGMYDENGKKLVFDVLGEAIRDDSTGEFLAGVVTGRDVTLMTEEITQIKERDEERFRLICDTMPQLVWTATPDGLVDFWNTRFYTYTGLLPENSLGKDWVNAFHPDDIPEALKRWRHSLNTGDPYMTEYRCRGRDGHWRWFLGRALPQRNKETGAVEMWFGTCTDVHESIQTKMNAKRTRQQLLSVIAHSHVTIFTVDLNRRVTMLEGALIWNNTHEENHDGTRWFVGEDMYKVFNRLTAQLADGERPEFLEPIEFILDGKVAEDVKEHGIDDRWYRTRFLPMVGKKPQEGGAQSDTYIEGVIGVIMDVTELKIREKALEKQSKEKRKAIANEAAAKEANRLKSQFLANMSHEIRTPITGVLGMAELLAGMQLDEEQQEYVENIQSSATSLLTVINDILDFSKVESGRLDIEEVQFSLSHIVKEVGRMLQFAVERKNLDFRSDVGDGIANDLVVIGDPGRVRQILTNLLTNSIKFTNQGYVRFSVAAEKETAESIEVRFTVEDTGIGIQDDVRKKLFQPFSQGDASTARRFGGTGLGLTICKNLLDLMHGRISLESNVGVGTRATFWIPFNKPSGPAEAGLANAGAIPDRLQSELSMSCNSSEYDQIVGTPPASDGIQGGSSGSRRARFGISSSSSPDQELPPSERAKIHILVVEDNPINQKIATKTIGRLGFQVTAAWNGKEALEYLSGVHQGIKPKPDIILMDVQMPIIDGYKCTHLLRHHMPYKPIVQDVPIVAMTASAIQGDREKCTRAGMDDYLAKPVRSVILEKMLLRWCSARRRASTAPDPSASDCSEMSEHCDNADIPHVGIDENDMPPIGRTSEEFNNSPITPRPLTTNGQQNEISPFDATVPDLAPQVRRPEGETEWTNKLQETKLIDAAGGGGPSSYRRNSYQELQTGDSLTEENVNKLRSGNQPSRR</sequence>
<evidence type="ECO:0000256" key="3">
    <source>
        <dbReference type="ARBA" id="ARBA00012438"/>
    </source>
</evidence>
<organism evidence="17 18">
    <name type="scientific">Fusarium albosuccineum</name>
    <dbReference type="NCBI Taxonomy" id="1237068"/>
    <lineage>
        <taxon>Eukaryota</taxon>
        <taxon>Fungi</taxon>
        <taxon>Dikarya</taxon>
        <taxon>Ascomycota</taxon>
        <taxon>Pezizomycotina</taxon>
        <taxon>Sordariomycetes</taxon>
        <taxon>Hypocreomycetidae</taxon>
        <taxon>Hypocreales</taxon>
        <taxon>Nectriaceae</taxon>
        <taxon>Fusarium</taxon>
        <taxon>Fusarium decemcellulare species complex</taxon>
    </lineage>
</organism>
<protein>
    <recommendedName>
        <fullName evidence="3">histidine kinase</fullName>
        <ecNumber evidence="3">2.7.13.3</ecNumber>
    </recommendedName>
</protein>
<gene>
    <name evidence="17" type="ORF">FALBO_11808</name>
</gene>
<dbReference type="InterPro" id="IPR011006">
    <property type="entry name" value="CheY-like_superfamily"/>
</dbReference>
<dbReference type="InterPro" id="IPR003594">
    <property type="entry name" value="HATPase_dom"/>
</dbReference>
<dbReference type="GO" id="GO:0009927">
    <property type="term" value="F:histidine phosphotransfer kinase activity"/>
    <property type="evidence" value="ECO:0007669"/>
    <property type="project" value="TreeGrafter"/>
</dbReference>
<dbReference type="InterPro" id="IPR004358">
    <property type="entry name" value="Sig_transdc_His_kin-like_C"/>
</dbReference>
<evidence type="ECO:0000256" key="1">
    <source>
        <dbReference type="ARBA" id="ARBA00000085"/>
    </source>
</evidence>
<dbReference type="InterPro" id="IPR003661">
    <property type="entry name" value="HisK_dim/P_dom"/>
</dbReference>
<evidence type="ECO:0000256" key="9">
    <source>
        <dbReference type="ARBA" id="ARBA00022840"/>
    </source>
</evidence>
<dbReference type="GO" id="GO:0009365">
    <property type="term" value="C:protein histidine kinase complex"/>
    <property type="evidence" value="ECO:0007669"/>
    <property type="project" value="UniProtKB-ARBA"/>
</dbReference>
<accession>A0A8H4L3L4</accession>
<dbReference type="EC" id="2.7.13.3" evidence="3"/>
<dbReference type="GO" id="GO:0005737">
    <property type="term" value="C:cytoplasm"/>
    <property type="evidence" value="ECO:0007669"/>
    <property type="project" value="UniProtKB-SubCell"/>
</dbReference>
<dbReference type="SMART" id="SM00448">
    <property type="entry name" value="REC"/>
    <property type="match status" value="1"/>
</dbReference>
<reference evidence="17 18" key="1">
    <citation type="submission" date="2020-01" db="EMBL/GenBank/DDBJ databases">
        <title>Identification and distribution of gene clusters putatively required for synthesis of sphingolipid metabolism inhibitors in phylogenetically diverse species of the filamentous fungus Fusarium.</title>
        <authorList>
            <person name="Kim H.-S."/>
            <person name="Busman M."/>
            <person name="Brown D.W."/>
            <person name="Divon H."/>
            <person name="Uhlig S."/>
            <person name="Proctor R.H."/>
        </authorList>
    </citation>
    <scope>NUCLEOTIDE SEQUENCE [LARGE SCALE GENOMIC DNA]</scope>
    <source>
        <strain evidence="17 18">NRRL 20459</strain>
    </source>
</reference>
<dbReference type="CDD" id="cd00130">
    <property type="entry name" value="PAS"/>
    <property type="match status" value="1"/>
</dbReference>
<feature type="compositionally biased region" description="Polar residues" evidence="13">
    <location>
        <begin position="317"/>
        <end position="335"/>
    </location>
</feature>
<dbReference type="Pfam" id="PF08447">
    <property type="entry name" value="PAS_3"/>
    <property type="match status" value="1"/>
</dbReference>
<keyword evidence="9" id="KW-0067">ATP-binding</keyword>
<feature type="region of interest" description="Disordered" evidence="13">
    <location>
        <begin position="313"/>
        <end position="361"/>
    </location>
</feature>
<dbReference type="InterPro" id="IPR000014">
    <property type="entry name" value="PAS"/>
</dbReference>
<dbReference type="SUPFAM" id="SSF55785">
    <property type="entry name" value="PYP-like sensor domain (PAS domain)"/>
    <property type="match status" value="1"/>
</dbReference>
<dbReference type="FunFam" id="3.30.450.20:FF:000099">
    <property type="entry name" value="Sensory box sensor histidine kinase"/>
    <property type="match status" value="1"/>
</dbReference>
<dbReference type="CDD" id="cd00082">
    <property type="entry name" value="HisKA"/>
    <property type="match status" value="1"/>
</dbReference>
<evidence type="ECO:0000256" key="10">
    <source>
        <dbReference type="ARBA" id="ARBA00023012"/>
    </source>
</evidence>
<dbReference type="OrthoDB" id="60033at2759"/>
<evidence type="ECO:0000259" key="14">
    <source>
        <dbReference type="PROSITE" id="PS50109"/>
    </source>
</evidence>
<dbReference type="Gene3D" id="3.30.565.10">
    <property type="entry name" value="Histidine kinase-like ATPase, C-terminal domain"/>
    <property type="match status" value="1"/>
</dbReference>
<dbReference type="InterPro" id="IPR035965">
    <property type="entry name" value="PAS-like_dom_sf"/>
</dbReference>
<comment type="caution">
    <text evidence="17">The sequence shown here is derived from an EMBL/GenBank/DDBJ whole genome shotgun (WGS) entry which is preliminary data.</text>
</comment>
<feature type="region of interest" description="Disordered" evidence="13">
    <location>
        <begin position="1058"/>
        <end position="1099"/>
    </location>
</feature>
<dbReference type="InterPro" id="IPR001610">
    <property type="entry name" value="PAC"/>
</dbReference>
<dbReference type="Gene3D" id="3.40.50.2300">
    <property type="match status" value="1"/>
</dbReference>
<keyword evidence="8 17" id="KW-0418">Kinase</keyword>
<feature type="region of interest" description="Disordered" evidence="13">
    <location>
        <begin position="1"/>
        <end position="50"/>
    </location>
</feature>
<dbReference type="GO" id="GO:0000155">
    <property type="term" value="F:phosphorelay sensor kinase activity"/>
    <property type="evidence" value="ECO:0007669"/>
    <property type="project" value="InterPro"/>
</dbReference>
<feature type="compositionally biased region" description="Polar residues" evidence="13">
    <location>
        <begin position="202"/>
        <end position="217"/>
    </location>
</feature>
<keyword evidence="6" id="KW-0808">Transferase</keyword>
<keyword evidence="18" id="KW-1185">Reference proteome</keyword>
<comment type="function">
    <text evidence="11">Involved in the control of the SAPK-dependent transcriptional response to peroxide stress. Regulates sty1 activity.</text>
</comment>
<proteinExistence type="predicted"/>
<dbReference type="Pfam" id="PF00512">
    <property type="entry name" value="HisKA"/>
    <property type="match status" value="1"/>
</dbReference>
<evidence type="ECO:0000313" key="17">
    <source>
        <dbReference type="EMBL" id="KAF4461396.1"/>
    </source>
</evidence>
<dbReference type="Pfam" id="PF00072">
    <property type="entry name" value="Response_reg"/>
    <property type="match status" value="1"/>
</dbReference>
<dbReference type="PRINTS" id="PR00344">
    <property type="entry name" value="BCTRLSENSOR"/>
</dbReference>
<dbReference type="SMART" id="SM00091">
    <property type="entry name" value="PAS"/>
    <property type="match status" value="2"/>
</dbReference>
<dbReference type="GO" id="GO:0005886">
    <property type="term" value="C:plasma membrane"/>
    <property type="evidence" value="ECO:0007669"/>
    <property type="project" value="TreeGrafter"/>
</dbReference>
<dbReference type="FunFam" id="3.30.565.10:FF:000010">
    <property type="entry name" value="Sensor histidine kinase RcsC"/>
    <property type="match status" value="1"/>
</dbReference>
<dbReference type="SUPFAM" id="SSF52172">
    <property type="entry name" value="CheY-like"/>
    <property type="match status" value="1"/>
</dbReference>
<dbReference type="Proteomes" id="UP000554235">
    <property type="component" value="Unassembled WGS sequence"/>
</dbReference>
<dbReference type="InterPro" id="IPR036097">
    <property type="entry name" value="HisK_dim/P_sf"/>
</dbReference>
<feature type="domain" description="PAS" evidence="16">
    <location>
        <begin position="507"/>
        <end position="577"/>
    </location>
</feature>
<feature type="domain" description="Response regulatory" evidence="15">
    <location>
        <begin position="1105"/>
        <end position="1231"/>
    </location>
</feature>
<keyword evidence="7" id="KW-0547">Nucleotide-binding</keyword>
<dbReference type="PROSITE" id="PS50109">
    <property type="entry name" value="HIS_KIN"/>
    <property type="match status" value="1"/>
</dbReference>
<feature type="domain" description="Histidine kinase" evidence="14">
    <location>
        <begin position="804"/>
        <end position="1027"/>
    </location>
</feature>
<dbReference type="InterPro" id="IPR005467">
    <property type="entry name" value="His_kinase_dom"/>
</dbReference>
<dbReference type="PANTHER" id="PTHR43047">
    <property type="entry name" value="TWO-COMPONENT HISTIDINE PROTEIN KINASE"/>
    <property type="match status" value="1"/>
</dbReference>
<evidence type="ECO:0000256" key="11">
    <source>
        <dbReference type="ARBA" id="ARBA00054109"/>
    </source>
</evidence>
<dbReference type="Gene3D" id="1.10.287.130">
    <property type="match status" value="1"/>
</dbReference>
<dbReference type="SMART" id="SM00086">
    <property type="entry name" value="PAC"/>
    <property type="match status" value="1"/>
</dbReference>
<feature type="region of interest" description="Disordered" evidence="13">
    <location>
        <begin position="194"/>
        <end position="234"/>
    </location>
</feature>
<dbReference type="SMART" id="SM00387">
    <property type="entry name" value="HATPase_c"/>
    <property type="match status" value="1"/>
</dbReference>